<feature type="transmembrane region" description="Helical" evidence="1">
    <location>
        <begin position="6"/>
        <end position="26"/>
    </location>
</feature>
<evidence type="ECO:0000256" key="1">
    <source>
        <dbReference type="SAM" id="Phobius"/>
    </source>
</evidence>
<sequence>MSKTTIFIVSEVAALAAFIALALAYVRESRRTDRMCARIARLTDEARALTIPGEHR</sequence>
<dbReference type="RefSeq" id="WP_158255346.1">
    <property type="nucleotide sequence ID" value="NZ_FYDG01000026.1"/>
</dbReference>
<dbReference type="Proteomes" id="UP000198418">
    <property type="component" value="Unassembled WGS sequence"/>
</dbReference>
<organism evidence="2 3">
    <name type="scientific">Rhodoblastus acidophilus</name>
    <name type="common">Rhodopseudomonas acidophila</name>
    <dbReference type="NCBI Taxonomy" id="1074"/>
    <lineage>
        <taxon>Bacteria</taxon>
        <taxon>Pseudomonadati</taxon>
        <taxon>Pseudomonadota</taxon>
        <taxon>Alphaproteobacteria</taxon>
        <taxon>Hyphomicrobiales</taxon>
        <taxon>Rhodoblastaceae</taxon>
        <taxon>Rhodoblastus</taxon>
    </lineage>
</organism>
<proteinExistence type="predicted"/>
<reference evidence="3" key="1">
    <citation type="submission" date="2017-06" db="EMBL/GenBank/DDBJ databases">
        <authorList>
            <person name="Varghese N."/>
            <person name="Submissions S."/>
        </authorList>
    </citation>
    <scope>NUCLEOTIDE SEQUENCE [LARGE SCALE GENOMIC DNA]</scope>
    <source>
        <strain evidence="3">DSM 137</strain>
    </source>
</reference>
<keyword evidence="1" id="KW-0472">Membrane</keyword>
<protein>
    <submittedName>
        <fullName evidence="2">Uncharacterized protein</fullName>
    </submittedName>
</protein>
<keyword evidence="3" id="KW-1185">Reference proteome</keyword>
<name>A0A212SCS1_RHOAC</name>
<dbReference type="AlphaFoldDB" id="A0A212SCS1"/>
<evidence type="ECO:0000313" key="3">
    <source>
        <dbReference type="Proteomes" id="UP000198418"/>
    </source>
</evidence>
<keyword evidence="1" id="KW-1133">Transmembrane helix</keyword>
<accession>A0A212SCS1</accession>
<dbReference type="EMBL" id="FYDG01000026">
    <property type="protein sequence ID" value="SNB83369.1"/>
    <property type="molecule type" value="Genomic_DNA"/>
</dbReference>
<evidence type="ECO:0000313" key="2">
    <source>
        <dbReference type="EMBL" id="SNB83369.1"/>
    </source>
</evidence>
<keyword evidence="1" id="KW-0812">Transmembrane</keyword>
<gene>
    <name evidence="2" type="ORF">SAMN06265338_12615</name>
</gene>